<feature type="transmembrane region" description="Helical" evidence="1">
    <location>
        <begin position="34"/>
        <end position="56"/>
    </location>
</feature>
<dbReference type="RefSeq" id="WP_100276990.1">
    <property type="nucleotide sequence ID" value="NZ_CP018799.1"/>
</dbReference>
<feature type="transmembrane region" description="Helical" evidence="1">
    <location>
        <begin position="190"/>
        <end position="208"/>
    </location>
</feature>
<feature type="transmembrane region" description="Helical" evidence="1">
    <location>
        <begin position="214"/>
        <end position="234"/>
    </location>
</feature>
<dbReference type="PANTHER" id="PTHR38034">
    <property type="entry name" value="INNER MEMBRANE PROTEIN YPJD"/>
    <property type="match status" value="1"/>
</dbReference>
<dbReference type="GO" id="GO:0020037">
    <property type="term" value="F:heme binding"/>
    <property type="evidence" value="ECO:0007669"/>
    <property type="project" value="InterPro"/>
</dbReference>
<dbReference type="Proteomes" id="UP000231701">
    <property type="component" value="Chromosome"/>
</dbReference>
<protein>
    <submittedName>
        <fullName evidence="3">ABC-type uncharacterized transport system, permease component</fullName>
    </submittedName>
</protein>
<dbReference type="InterPro" id="IPR002541">
    <property type="entry name" value="Cyt_c_assembly"/>
</dbReference>
<organism evidence="3 4">
    <name type="scientific">Mariprofundus aestuarium</name>
    <dbReference type="NCBI Taxonomy" id="1921086"/>
    <lineage>
        <taxon>Bacteria</taxon>
        <taxon>Pseudomonadati</taxon>
        <taxon>Pseudomonadota</taxon>
        <taxon>Candidatius Mariprofundia</taxon>
        <taxon>Mariprofundales</taxon>
        <taxon>Mariprofundaceae</taxon>
        <taxon>Mariprofundus</taxon>
    </lineage>
</organism>
<evidence type="ECO:0000259" key="2">
    <source>
        <dbReference type="Pfam" id="PF01578"/>
    </source>
</evidence>
<keyword evidence="1" id="KW-0812">Transmembrane</keyword>
<dbReference type="AlphaFoldDB" id="A0A2K8KZS8"/>
<sequence length="273" mass="30010">MTSSILFFAAALITLIGAALLWRDAKQPHDHKNTNIASTIASLMAVAIGTNVWAIHLLESVTTEGINFTLATSTAVFTLIVQVVYTFGILRHGIQGLGLFLLPLTAIPLLLTPILPEAHAPNWVHTSSLLQTGHLLLALISYAVLTLAAIHALMQILLDRALKKKHSFKLIQALPSLVEIERHMIAQVKVATGLIAVSIITGLLWQWVQYQHFALFSHKVLLAVFTLAVLIILLIKRNQASWPTRIASRAVLTAYVLFILAYFGVKLINSWIN</sequence>
<feature type="transmembrane region" description="Helical" evidence="1">
    <location>
        <begin position="135"/>
        <end position="158"/>
    </location>
</feature>
<evidence type="ECO:0000313" key="3">
    <source>
        <dbReference type="EMBL" id="ATX79051.1"/>
    </source>
</evidence>
<evidence type="ECO:0000313" key="4">
    <source>
        <dbReference type="Proteomes" id="UP000231701"/>
    </source>
</evidence>
<name>A0A2K8KZS8_MARES</name>
<dbReference type="OrthoDB" id="5291860at2"/>
<dbReference type="KEGG" id="maes:Ga0123461_0624"/>
<reference evidence="3 4" key="1">
    <citation type="submission" date="2016-12" db="EMBL/GenBank/DDBJ databases">
        <title>Isolation and genomic insights into novel planktonic Zetaproteobacteria from stratified waters of the Chesapeake Bay.</title>
        <authorList>
            <person name="McAllister S.M."/>
            <person name="Kato S."/>
            <person name="Chan C.S."/>
            <person name="Chiu B.K."/>
            <person name="Field E.K."/>
        </authorList>
    </citation>
    <scope>NUCLEOTIDE SEQUENCE [LARGE SCALE GENOMIC DNA]</scope>
    <source>
        <strain evidence="3 4">CP-5</strain>
    </source>
</reference>
<dbReference type="Pfam" id="PF01578">
    <property type="entry name" value="Cytochrom_C_asm"/>
    <property type="match status" value="1"/>
</dbReference>
<feature type="transmembrane region" description="Helical" evidence="1">
    <location>
        <begin position="6"/>
        <end position="22"/>
    </location>
</feature>
<dbReference type="GO" id="GO:0005886">
    <property type="term" value="C:plasma membrane"/>
    <property type="evidence" value="ECO:0007669"/>
    <property type="project" value="TreeGrafter"/>
</dbReference>
<dbReference type="GO" id="GO:0017004">
    <property type="term" value="P:cytochrome complex assembly"/>
    <property type="evidence" value="ECO:0007669"/>
    <property type="project" value="InterPro"/>
</dbReference>
<dbReference type="InterPro" id="IPR052372">
    <property type="entry name" value="YpjD/HemX"/>
</dbReference>
<keyword evidence="1" id="KW-1133">Transmembrane helix</keyword>
<keyword evidence="1" id="KW-0472">Membrane</keyword>
<feature type="transmembrane region" description="Helical" evidence="1">
    <location>
        <begin position="97"/>
        <end position="115"/>
    </location>
</feature>
<evidence type="ECO:0000256" key="1">
    <source>
        <dbReference type="SAM" id="Phobius"/>
    </source>
</evidence>
<dbReference type="EMBL" id="CP018799">
    <property type="protein sequence ID" value="ATX79051.1"/>
    <property type="molecule type" value="Genomic_DNA"/>
</dbReference>
<keyword evidence="4" id="KW-1185">Reference proteome</keyword>
<accession>A0A2K8KZS8</accession>
<gene>
    <name evidence="3" type="ORF">Ga0123461_0624</name>
</gene>
<feature type="transmembrane region" description="Helical" evidence="1">
    <location>
        <begin position="68"/>
        <end position="90"/>
    </location>
</feature>
<dbReference type="PANTHER" id="PTHR38034:SF1">
    <property type="entry name" value="INNER MEMBRANE PROTEIN YPJD"/>
    <property type="match status" value="1"/>
</dbReference>
<proteinExistence type="predicted"/>
<feature type="domain" description="Cytochrome c assembly protein" evidence="2">
    <location>
        <begin position="41"/>
        <end position="269"/>
    </location>
</feature>
<feature type="transmembrane region" description="Helical" evidence="1">
    <location>
        <begin position="246"/>
        <end position="265"/>
    </location>
</feature>